<dbReference type="EMBL" id="ML993853">
    <property type="protein sequence ID" value="KAF2205598.1"/>
    <property type="molecule type" value="Genomic_DNA"/>
</dbReference>
<dbReference type="Proteomes" id="UP000799536">
    <property type="component" value="Unassembled WGS sequence"/>
</dbReference>
<comment type="caution">
    <text evidence="2">The sequence shown here is derived from an EMBL/GenBank/DDBJ whole genome shotgun (WGS) entry which is preliminary data.</text>
</comment>
<dbReference type="AlphaFoldDB" id="A0A9P4MZT1"/>
<accession>A0A9P4MZT1</accession>
<gene>
    <name evidence="2" type="ORF">GQ43DRAFT_301007</name>
</gene>
<keyword evidence="3" id="KW-1185">Reference proteome</keyword>
<reference evidence="2" key="1">
    <citation type="journal article" date="2020" name="Stud. Mycol.">
        <title>101 Dothideomycetes genomes: a test case for predicting lifestyles and emergence of pathogens.</title>
        <authorList>
            <person name="Haridas S."/>
            <person name="Albert R."/>
            <person name="Binder M."/>
            <person name="Bloem J."/>
            <person name="Labutti K."/>
            <person name="Salamov A."/>
            <person name="Andreopoulos B."/>
            <person name="Baker S."/>
            <person name="Barry K."/>
            <person name="Bills G."/>
            <person name="Bluhm B."/>
            <person name="Cannon C."/>
            <person name="Castanera R."/>
            <person name="Culley D."/>
            <person name="Daum C."/>
            <person name="Ezra D."/>
            <person name="Gonzalez J."/>
            <person name="Henrissat B."/>
            <person name="Kuo A."/>
            <person name="Liang C."/>
            <person name="Lipzen A."/>
            <person name="Lutzoni F."/>
            <person name="Magnuson J."/>
            <person name="Mondo S."/>
            <person name="Nolan M."/>
            <person name="Ohm R."/>
            <person name="Pangilinan J."/>
            <person name="Park H.-J."/>
            <person name="Ramirez L."/>
            <person name="Alfaro M."/>
            <person name="Sun H."/>
            <person name="Tritt A."/>
            <person name="Yoshinaga Y."/>
            <person name="Zwiers L.-H."/>
            <person name="Turgeon B."/>
            <person name="Goodwin S."/>
            <person name="Spatafora J."/>
            <person name="Crous P."/>
            <person name="Grigoriev I."/>
        </authorList>
    </citation>
    <scope>NUCLEOTIDE SEQUENCE</scope>
    <source>
        <strain evidence="2">ATCC 74209</strain>
    </source>
</reference>
<protein>
    <submittedName>
        <fullName evidence="2">Uncharacterized protein</fullName>
    </submittedName>
</protein>
<name>A0A9P4MZT1_9PLEO</name>
<feature type="region of interest" description="Disordered" evidence="1">
    <location>
        <begin position="193"/>
        <end position="216"/>
    </location>
</feature>
<evidence type="ECO:0000313" key="2">
    <source>
        <dbReference type="EMBL" id="KAF2205598.1"/>
    </source>
</evidence>
<sequence>MSRHALHATQDYSLVRKTDVTAVPKQTRGRFATVIRTTMDTDSAHNTNTSSSTHLSTCNTVSTPSTALLRRSPDGDSRSLPVLLLLRKLWPLGCPRELASTHLFIYSPFCYKLYVDTPTGSQQANSSNGAYVRDRVTSTCPTQKADLRTQTNQLHGQHPAVTSRMLPGAAFSRLLELHQHQALFAKPRSFPSRKCMTASGQRGKWGGRSGSERSRQ</sequence>
<evidence type="ECO:0000256" key="1">
    <source>
        <dbReference type="SAM" id="MobiDB-lite"/>
    </source>
</evidence>
<evidence type="ECO:0000313" key="3">
    <source>
        <dbReference type="Proteomes" id="UP000799536"/>
    </source>
</evidence>
<organism evidence="2 3">
    <name type="scientific">Delitschia confertaspora ATCC 74209</name>
    <dbReference type="NCBI Taxonomy" id="1513339"/>
    <lineage>
        <taxon>Eukaryota</taxon>
        <taxon>Fungi</taxon>
        <taxon>Dikarya</taxon>
        <taxon>Ascomycota</taxon>
        <taxon>Pezizomycotina</taxon>
        <taxon>Dothideomycetes</taxon>
        <taxon>Pleosporomycetidae</taxon>
        <taxon>Pleosporales</taxon>
        <taxon>Delitschiaceae</taxon>
        <taxon>Delitschia</taxon>
    </lineage>
</organism>
<proteinExistence type="predicted"/>